<protein>
    <submittedName>
        <fullName evidence="9">MFS transporter</fullName>
    </submittedName>
</protein>
<evidence type="ECO:0000256" key="1">
    <source>
        <dbReference type="ARBA" id="ARBA00004429"/>
    </source>
</evidence>
<dbReference type="PROSITE" id="PS50850">
    <property type="entry name" value="MFS"/>
    <property type="match status" value="1"/>
</dbReference>
<comment type="subcellular location">
    <subcellularLocation>
        <location evidence="1">Cell inner membrane</location>
        <topology evidence="1">Multi-pass membrane protein</topology>
    </subcellularLocation>
</comment>
<reference evidence="9" key="1">
    <citation type="submission" date="2020-10" db="EMBL/GenBank/DDBJ databases">
        <authorList>
            <person name="Gilroy R."/>
        </authorList>
    </citation>
    <scope>NUCLEOTIDE SEQUENCE</scope>
    <source>
        <strain evidence="9">ChiGjej1B1-24693</strain>
    </source>
</reference>
<dbReference type="EMBL" id="DVLP01000191">
    <property type="protein sequence ID" value="HIT75171.1"/>
    <property type="molecule type" value="Genomic_DNA"/>
</dbReference>
<organism evidence="9 10">
    <name type="scientific">Candidatus Avipropionibacterium avicola</name>
    <dbReference type="NCBI Taxonomy" id="2840701"/>
    <lineage>
        <taxon>Bacteria</taxon>
        <taxon>Bacillati</taxon>
        <taxon>Actinomycetota</taxon>
        <taxon>Actinomycetes</taxon>
        <taxon>Propionibacteriales</taxon>
        <taxon>Propionibacteriaceae</taxon>
        <taxon>Propionibacteriaceae incertae sedis</taxon>
        <taxon>Candidatus Avipropionibacterium</taxon>
    </lineage>
</organism>
<feature type="transmembrane region" description="Helical" evidence="7">
    <location>
        <begin position="330"/>
        <end position="353"/>
    </location>
</feature>
<evidence type="ECO:0000256" key="2">
    <source>
        <dbReference type="ARBA" id="ARBA00022448"/>
    </source>
</evidence>
<name>A0A9D1GXB0_9ACTN</name>
<dbReference type="InterPro" id="IPR036259">
    <property type="entry name" value="MFS_trans_sf"/>
</dbReference>
<dbReference type="Gene3D" id="1.20.1250.20">
    <property type="entry name" value="MFS general substrate transporter like domains"/>
    <property type="match status" value="1"/>
</dbReference>
<feature type="transmembrane region" description="Helical" evidence="7">
    <location>
        <begin position="51"/>
        <end position="71"/>
    </location>
</feature>
<feature type="transmembrane region" description="Helical" evidence="7">
    <location>
        <begin position="83"/>
        <end position="104"/>
    </location>
</feature>
<evidence type="ECO:0000256" key="3">
    <source>
        <dbReference type="ARBA" id="ARBA00022475"/>
    </source>
</evidence>
<evidence type="ECO:0000313" key="10">
    <source>
        <dbReference type="Proteomes" id="UP000886842"/>
    </source>
</evidence>
<evidence type="ECO:0000256" key="6">
    <source>
        <dbReference type="ARBA" id="ARBA00023136"/>
    </source>
</evidence>
<feature type="domain" description="Major facilitator superfamily (MFS) profile" evidence="8">
    <location>
        <begin position="218"/>
        <end position="434"/>
    </location>
</feature>
<sequence>MPGSHFVDLSPLKHSAAFTRMWIGSSMAGLGSQLTIVAVMLHMYAMTGSTFAVSMIAFSGLVPMILAGLYGGMLADAFDRRTVALLAACVTWVSTGLLAVLAWAHWVNPAWLYALTIINSASNSIVMATRSAIIPRLIPRSMLPAASALQGVTFGAMVMVGPALGGVLVALTDYSWTYTIDVVLMSTLFLGLWSLPRIRPEGESSRPGLKALMEGMRFLRGARTIRTLYLLDMTAMTFGHPIALFPAVGAQLIGGAEITSGILTASSAVGMFLASVFSGRFGGVRRQTRALLRATKVFALGGAALGVVLLLAALGIWRPAGGVDAHTVNLPLLLCAGFALVVMGASDQVGAIFRSTIMQSAVPDAMRGRQQGIFTVVVAGGPRLGALYMGTLATLTSLWFPPLLGGFVIIAVVAVLTRLVHPAFRDYDAADPVP</sequence>
<feature type="transmembrane region" description="Helical" evidence="7">
    <location>
        <begin position="297"/>
        <end position="318"/>
    </location>
</feature>
<dbReference type="PANTHER" id="PTHR23513:SF9">
    <property type="entry name" value="ENTEROBACTIN EXPORTER ENTS"/>
    <property type="match status" value="1"/>
</dbReference>
<gene>
    <name evidence="9" type="ORF">IAA98_06275</name>
</gene>
<feature type="transmembrane region" description="Helical" evidence="7">
    <location>
        <begin position="258"/>
        <end position="277"/>
    </location>
</feature>
<reference evidence="9" key="2">
    <citation type="journal article" date="2021" name="PeerJ">
        <title>Extensive microbial diversity within the chicken gut microbiome revealed by metagenomics and culture.</title>
        <authorList>
            <person name="Gilroy R."/>
            <person name="Ravi A."/>
            <person name="Getino M."/>
            <person name="Pursley I."/>
            <person name="Horton D.L."/>
            <person name="Alikhan N.F."/>
            <person name="Baker D."/>
            <person name="Gharbi K."/>
            <person name="Hall N."/>
            <person name="Watson M."/>
            <person name="Adriaenssens E.M."/>
            <person name="Foster-Nyarko E."/>
            <person name="Jarju S."/>
            <person name="Secka A."/>
            <person name="Antonio M."/>
            <person name="Oren A."/>
            <person name="Chaudhuri R.R."/>
            <person name="La Ragione R."/>
            <person name="Hildebrand F."/>
            <person name="Pallen M.J."/>
        </authorList>
    </citation>
    <scope>NUCLEOTIDE SEQUENCE</scope>
    <source>
        <strain evidence="9">ChiGjej1B1-24693</strain>
    </source>
</reference>
<feature type="transmembrane region" description="Helical" evidence="7">
    <location>
        <begin position="227"/>
        <end position="252"/>
    </location>
</feature>
<dbReference type="AlphaFoldDB" id="A0A9D1GXB0"/>
<accession>A0A9D1GXB0</accession>
<dbReference type="GO" id="GO:0022857">
    <property type="term" value="F:transmembrane transporter activity"/>
    <property type="evidence" value="ECO:0007669"/>
    <property type="project" value="InterPro"/>
</dbReference>
<feature type="transmembrane region" description="Helical" evidence="7">
    <location>
        <begin position="399"/>
        <end position="420"/>
    </location>
</feature>
<evidence type="ECO:0000313" key="9">
    <source>
        <dbReference type="EMBL" id="HIT75171.1"/>
    </source>
</evidence>
<keyword evidence="5 7" id="KW-1133">Transmembrane helix</keyword>
<feature type="transmembrane region" description="Helical" evidence="7">
    <location>
        <begin position="373"/>
        <end position="393"/>
    </location>
</feature>
<comment type="caution">
    <text evidence="9">The sequence shown here is derived from an EMBL/GenBank/DDBJ whole genome shotgun (WGS) entry which is preliminary data.</text>
</comment>
<evidence type="ECO:0000256" key="7">
    <source>
        <dbReference type="SAM" id="Phobius"/>
    </source>
</evidence>
<dbReference type="PANTHER" id="PTHR23513">
    <property type="entry name" value="INTEGRAL MEMBRANE EFFLUX PROTEIN-RELATED"/>
    <property type="match status" value="1"/>
</dbReference>
<feature type="transmembrane region" description="Helical" evidence="7">
    <location>
        <begin position="110"/>
        <end position="133"/>
    </location>
</feature>
<dbReference type="CDD" id="cd06173">
    <property type="entry name" value="MFS_MefA_like"/>
    <property type="match status" value="1"/>
</dbReference>
<dbReference type="SUPFAM" id="SSF103473">
    <property type="entry name" value="MFS general substrate transporter"/>
    <property type="match status" value="1"/>
</dbReference>
<feature type="transmembrane region" description="Helical" evidence="7">
    <location>
        <begin position="145"/>
        <end position="170"/>
    </location>
</feature>
<dbReference type="Pfam" id="PF05977">
    <property type="entry name" value="MFS_3"/>
    <property type="match status" value="1"/>
</dbReference>
<evidence type="ECO:0000256" key="4">
    <source>
        <dbReference type="ARBA" id="ARBA00022692"/>
    </source>
</evidence>
<dbReference type="GO" id="GO:0005886">
    <property type="term" value="C:plasma membrane"/>
    <property type="evidence" value="ECO:0007669"/>
    <property type="project" value="UniProtKB-SubCell"/>
</dbReference>
<keyword evidence="3" id="KW-1003">Cell membrane</keyword>
<keyword evidence="4 7" id="KW-0812">Transmembrane</keyword>
<keyword evidence="6 7" id="KW-0472">Membrane</keyword>
<evidence type="ECO:0000259" key="8">
    <source>
        <dbReference type="PROSITE" id="PS50850"/>
    </source>
</evidence>
<evidence type="ECO:0000256" key="5">
    <source>
        <dbReference type="ARBA" id="ARBA00022989"/>
    </source>
</evidence>
<dbReference type="Proteomes" id="UP000886842">
    <property type="component" value="Unassembled WGS sequence"/>
</dbReference>
<dbReference type="InterPro" id="IPR010290">
    <property type="entry name" value="TM_effector"/>
</dbReference>
<proteinExistence type="predicted"/>
<dbReference type="InterPro" id="IPR020846">
    <property type="entry name" value="MFS_dom"/>
</dbReference>
<keyword evidence="2" id="KW-0813">Transport</keyword>
<feature type="transmembrane region" description="Helical" evidence="7">
    <location>
        <begin position="21"/>
        <end position="45"/>
    </location>
</feature>